<dbReference type="EMBL" id="CP165727">
    <property type="protein sequence ID" value="XDV61666.1"/>
    <property type="molecule type" value="Genomic_DNA"/>
</dbReference>
<evidence type="ECO:0000313" key="1">
    <source>
        <dbReference type="EMBL" id="XDV61666.1"/>
    </source>
</evidence>
<protein>
    <submittedName>
        <fullName evidence="1">Uncharacterized protein</fullName>
    </submittedName>
</protein>
<organism evidence="1">
    <name type="scientific">Streptomyces sp. R33</name>
    <dbReference type="NCBI Taxonomy" id="3238629"/>
    <lineage>
        <taxon>Bacteria</taxon>
        <taxon>Bacillati</taxon>
        <taxon>Actinomycetota</taxon>
        <taxon>Actinomycetes</taxon>
        <taxon>Kitasatosporales</taxon>
        <taxon>Streptomycetaceae</taxon>
        <taxon>Streptomyces</taxon>
    </lineage>
</organism>
<reference evidence="1" key="1">
    <citation type="submission" date="2024-08" db="EMBL/GenBank/DDBJ databases">
        <authorList>
            <person name="Yu S.T."/>
        </authorList>
    </citation>
    <scope>NUCLEOTIDE SEQUENCE</scope>
    <source>
        <strain evidence="1">R33</strain>
    </source>
</reference>
<proteinExistence type="predicted"/>
<dbReference type="RefSeq" id="WP_365957134.1">
    <property type="nucleotide sequence ID" value="NZ_CP165727.1"/>
</dbReference>
<name>A0AB39XVZ9_9ACTN</name>
<sequence length="173" mass="19625">MADSELERRHEQAFEQWLKRVEGELGWEVVQSGRVDWIRDVYHEHGDLPAHRFARIAFERKARSVLDVLLPLTGSIERETDLRIDTRPEFIHPSTDFPGGIVTVAGSAIQSFDPVGVLAEVADAIQTYLADRYGRLWPLCPEHGTGLHAITHEGEALWWCKAKDHPSIRILLG</sequence>
<accession>A0AB39XVZ9</accession>
<dbReference type="AlphaFoldDB" id="A0AB39XVZ9"/>
<gene>
    <name evidence="1" type="ORF">AB5J51_01150</name>
</gene>